<keyword evidence="4" id="KW-1185">Reference proteome</keyword>
<feature type="coiled-coil region" evidence="1">
    <location>
        <begin position="415"/>
        <end position="456"/>
    </location>
</feature>
<organism evidence="3 4">
    <name type="scientific">Bombardia bombarda</name>
    <dbReference type="NCBI Taxonomy" id="252184"/>
    <lineage>
        <taxon>Eukaryota</taxon>
        <taxon>Fungi</taxon>
        <taxon>Dikarya</taxon>
        <taxon>Ascomycota</taxon>
        <taxon>Pezizomycotina</taxon>
        <taxon>Sordariomycetes</taxon>
        <taxon>Sordariomycetidae</taxon>
        <taxon>Sordariales</taxon>
        <taxon>Lasiosphaeriaceae</taxon>
        <taxon>Bombardia</taxon>
    </lineage>
</organism>
<feature type="coiled-coil region" evidence="1">
    <location>
        <begin position="503"/>
        <end position="530"/>
    </location>
</feature>
<evidence type="ECO:0000313" key="4">
    <source>
        <dbReference type="Proteomes" id="UP001174934"/>
    </source>
</evidence>
<evidence type="ECO:0000313" key="3">
    <source>
        <dbReference type="EMBL" id="KAK0629620.1"/>
    </source>
</evidence>
<protein>
    <submittedName>
        <fullName evidence="3">Uncharacterized protein</fullName>
    </submittedName>
</protein>
<evidence type="ECO:0000256" key="1">
    <source>
        <dbReference type="SAM" id="Coils"/>
    </source>
</evidence>
<name>A0AA39X9F5_9PEZI</name>
<dbReference type="EMBL" id="JAULSR010000002">
    <property type="protein sequence ID" value="KAK0629620.1"/>
    <property type="molecule type" value="Genomic_DNA"/>
</dbReference>
<feature type="region of interest" description="Disordered" evidence="2">
    <location>
        <begin position="1"/>
        <end position="22"/>
    </location>
</feature>
<reference evidence="3" key="1">
    <citation type="submission" date="2023-06" db="EMBL/GenBank/DDBJ databases">
        <title>Genome-scale phylogeny and comparative genomics of the fungal order Sordariales.</title>
        <authorList>
            <consortium name="Lawrence Berkeley National Laboratory"/>
            <person name="Hensen N."/>
            <person name="Bonometti L."/>
            <person name="Westerberg I."/>
            <person name="Brannstrom I.O."/>
            <person name="Guillou S."/>
            <person name="Cros-Aarteil S."/>
            <person name="Calhoun S."/>
            <person name="Haridas S."/>
            <person name="Kuo A."/>
            <person name="Mondo S."/>
            <person name="Pangilinan J."/>
            <person name="Riley R."/>
            <person name="LaButti K."/>
            <person name="Andreopoulos B."/>
            <person name="Lipzen A."/>
            <person name="Chen C."/>
            <person name="Yanf M."/>
            <person name="Daum C."/>
            <person name="Ng V."/>
            <person name="Clum A."/>
            <person name="Steindorff A."/>
            <person name="Ohm R."/>
            <person name="Martin F."/>
            <person name="Silar P."/>
            <person name="Natvig D."/>
            <person name="Lalanne C."/>
            <person name="Gautier V."/>
            <person name="Ament-velasquez S.L."/>
            <person name="Kruys A."/>
            <person name="Hutchinson M.I."/>
            <person name="Powell A.J."/>
            <person name="Barry K."/>
            <person name="Miller A.N."/>
            <person name="Grigoriev I.V."/>
            <person name="Debuchy R."/>
            <person name="Gladieux P."/>
            <person name="Thoren M.H."/>
            <person name="Johannesson H."/>
        </authorList>
    </citation>
    <scope>NUCLEOTIDE SEQUENCE</scope>
    <source>
        <strain evidence="3">SMH3391-2</strain>
    </source>
</reference>
<accession>A0AA39X9F5</accession>
<dbReference type="AlphaFoldDB" id="A0AA39X9F5"/>
<feature type="region of interest" description="Disordered" evidence="2">
    <location>
        <begin position="103"/>
        <end position="122"/>
    </location>
</feature>
<sequence>MADIPGRGIVPSHLAEHEGDSDANRKGYIRGTDFSLPYISTWSRLHDKEVKDGFLRNVNCSWLSTRGVPPTLLALKQHAQSLCVLIQTLNPTLEAGEIITGDPLERVSSGKGKEKETSVSSGDTVELKYHLNDAFDFLTNLNVPYTNDDPNHHIPLYGLMNEVRKRNEAYRTEYYCPFHSSKPAREAEEETKPYANHHALAMHANACLERLDHEFSATGGLLSMLPTSDEHDTEELESARNSLLGQWLLFTQHLVGRMHELERSYGNALDALAGEAALARQHLSLLGPDGRSGREIAYPQDRWVLVNAGDDVFEQVHRELDRPEAVAQAVEKTWRRNGVSGDQAWVKDTPGGKEYARGVVAVDIMTRYYRLAGQGKNTIFVVPAWDHHPGTAYTKELEGQPTVVGSVQPKYPPRASELEKRYDHRLREARRIESENMRLQEEMQRTQAMNRTLSAQQQQLAATRDALMVAVDSSGRELAVERNHWKTKYQTVEQQRSVLTAEVGEVNGKLKAMERELDAKTREVAELKARFGVV</sequence>
<gene>
    <name evidence="3" type="ORF">B0T17DRAFT_615375</name>
</gene>
<proteinExistence type="predicted"/>
<dbReference type="Proteomes" id="UP001174934">
    <property type="component" value="Unassembled WGS sequence"/>
</dbReference>
<comment type="caution">
    <text evidence="3">The sequence shown here is derived from an EMBL/GenBank/DDBJ whole genome shotgun (WGS) entry which is preliminary data.</text>
</comment>
<keyword evidence="1" id="KW-0175">Coiled coil</keyword>
<evidence type="ECO:0000256" key="2">
    <source>
        <dbReference type="SAM" id="MobiDB-lite"/>
    </source>
</evidence>